<dbReference type="Pfam" id="PF20143">
    <property type="entry name" value="NAD_kinase_C"/>
    <property type="match status" value="1"/>
</dbReference>
<dbReference type="PANTHER" id="PTHR20275:SF0">
    <property type="entry name" value="NAD KINASE"/>
    <property type="match status" value="1"/>
</dbReference>
<organism evidence="7 8">
    <name type="scientific">Silvibacterium bohemicum</name>
    <dbReference type="NCBI Taxonomy" id="1577686"/>
    <lineage>
        <taxon>Bacteria</taxon>
        <taxon>Pseudomonadati</taxon>
        <taxon>Acidobacteriota</taxon>
        <taxon>Terriglobia</taxon>
        <taxon>Terriglobales</taxon>
        <taxon>Acidobacteriaceae</taxon>
        <taxon>Silvibacterium</taxon>
    </lineage>
</organism>
<keyword evidence="6" id="KW-0547">Nucleotide-binding</keyword>
<comment type="caution">
    <text evidence="6">Lacks conserved residue(s) required for the propagation of feature annotation.</text>
</comment>
<evidence type="ECO:0000256" key="2">
    <source>
        <dbReference type="ARBA" id="ARBA00022777"/>
    </source>
</evidence>
<evidence type="ECO:0000256" key="4">
    <source>
        <dbReference type="ARBA" id="ARBA00023027"/>
    </source>
</evidence>
<evidence type="ECO:0000256" key="5">
    <source>
        <dbReference type="ARBA" id="ARBA00047925"/>
    </source>
</evidence>
<dbReference type="GO" id="GO:0003951">
    <property type="term" value="F:NAD+ kinase activity"/>
    <property type="evidence" value="ECO:0007669"/>
    <property type="project" value="UniProtKB-UniRule"/>
</dbReference>
<name>A0A841K2P4_9BACT</name>
<dbReference type="EMBL" id="JACHEK010000005">
    <property type="protein sequence ID" value="MBB6144908.1"/>
    <property type="molecule type" value="Genomic_DNA"/>
</dbReference>
<dbReference type="Proteomes" id="UP000538666">
    <property type="component" value="Unassembled WGS sequence"/>
</dbReference>
<evidence type="ECO:0000256" key="6">
    <source>
        <dbReference type="HAMAP-Rule" id="MF_00361"/>
    </source>
</evidence>
<dbReference type="GO" id="GO:0019674">
    <property type="term" value="P:NAD+ metabolic process"/>
    <property type="evidence" value="ECO:0007669"/>
    <property type="project" value="InterPro"/>
</dbReference>
<dbReference type="GO" id="GO:0051287">
    <property type="term" value="F:NAD binding"/>
    <property type="evidence" value="ECO:0007669"/>
    <property type="project" value="UniProtKB-ARBA"/>
</dbReference>
<dbReference type="InterPro" id="IPR002504">
    <property type="entry name" value="NADK"/>
</dbReference>
<dbReference type="OrthoDB" id="9774737at2"/>
<dbReference type="InterPro" id="IPR016064">
    <property type="entry name" value="NAD/diacylglycerol_kinase_sf"/>
</dbReference>
<evidence type="ECO:0000313" key="7">
    <source>
        <dbReference type="EMBL" id="MBB6144908.1"/>
    </source>
</evidence>
<feature type="binding site" evidence="6">
    <location>
        <position position="170"/>
    </location>
    <ligand>
        <name>NAD(+)</name>
        <dbReference type="ChEBI" id="CHEBI:57540"/>
    </ligand>
</feature>
<keyword evidence="6" id="KW-0067">ATP-binding</keyword>
<sequence length="285" mass="30909">MRPVAIISKPQKAGLETLLPELVLWMKAHDLDPILDPVSGNYTQAARVVPRHLLPGENPALVVVLGGDGTLLSAARVFSKTGTPILSVNLGSLGFLTEVRLADLYSTLEGWCTECFATDSRSMLHSELWRDGRLYASHEALNDVVVAKGAIARMGDFRVLLDNQLAAVFRADGVIVSTPTGSTAYSLAANGPILVPDVDALIVTPVCPHLLTIRPMVVRGDARLTLNIEGIPDQTFLTVDGQEAIPLKVGDELHCCRSEYKVNLIRLGHASFFDVLRAKLKWGER</sequence>
<dbReference type="GO" id="GO:0005737">
    <property type="term" value="C:cytoplasm"/>
    <property type="evidence" value="ECO:0007669"/>
    <property type="project" value="UniProtKB-SubCell"/>
</dbReference>
<keyword evidence="8" id="KW-1185">Reference proteome</keyword>
<keyword evidence="4 6" id="KW-0520">NAD</keyword>
<evidence type="ECO:0000256" key="1">
    <source>
        <dbReference type="ARBA" id="ARBA00022679"/>
    </source>
</evidence>
<keyword evidence="2 6" id="KW-0418">Kinase</keyword>
<dbReference type="GO" id="GO:0005524">
    <property type="term" value="F:ATP binding"/>
    <property type="evidence" value="ECO:0007669"/>
    <property type="project" value="UniProtKB-KW"/>
</dbReference>
<comment type="function">
    <text evidence="6">Involved in the regulation of the intracellular balance of NAD and NADP, and is a key enzyme in the biosynthesis of NADP. Catalyzes specifically the phosphorylation on 2'-hydroxyl of the adenosine moiety of NAD to yield NADP.</text>
</comment>
<protein>
    <recommendedName>
        <fullName evidence="6">NAD kinase</fullName>
        <ecNumber evidence="6">2.7.1.23</ecNumber>
    </recommendedName>
    <alternativeName>
        <fullName evidence="6">ATP-dependent NAD kinase</fullName>
    </alternativeName>
</protein>
<comment type="similarity">
    <text evidence="6">Belongs to the NAD kinase family.</text>
</comment>
<reference evidence="7 8" key="1">
    <citation type="submission" date="2020-08" db="EMBL/GenBank/DDBJ databases">
        <title>Genomic Encyclopedia of Type Strains, Phase IV (KMG-IV): sequencing the most valuable type-strain genomes for metagenomic binning, comparative biology and taxonomic classification.</title>
        <authorList>
            <person name="Goeker M."/>
        </authorList>
    </citation>
    <scope>NUCLEOTIDE SEQUENCE [LARGE SCALE GENOMIC DNA]</scope>
    <source>
        <strain evidence="7 8">DSM 103733</strain>
    </source>
</reference>
<dbReference type="Pfam" id="PF01513">
    <property type="entry name" value="NAD_kinase"/>
    <property type="match status" value="1"/>
</dbReference>
<dbReference type="SUPFAM" id="SSF111331">
    <property type="entry name" value="NAD kinase/diacylglycerol kinase-like"/>
    <property type="match status" value="1"/>
</dbReference>
<dbReference type="Gene3D" id="3.40.50.10330">
    <property type="entry name" value="Probable inorganic polyphosphate/atp-NAD kinase, domain 1"/>
    <property type="match status" value="1"/>
</dbReference>
<feature type="binding site" evidence="6">
    <location>
        <position position="242"/>
    </location>
    <ligand>
        <name>NAD(+)</name>
        <dbReference type="ChEBI" id="CHEBI:57540"/>
    </ligand>
</feature>
<feature type="binding site" evidence="6">
    <location>
        <position position="153"/>
    </location>
    <ligand>
        <name>NAD(+)</name>
        <dbReference type="ChEBI" id="CHEBI:57540"/>
    </ligand>
</feature>
<dbReference type="GO" id="GO:0046872">
    <property type="term" value="F:metal ion binding"/>
    <property type="evidence" value="ECO:0007669"/>
    <property type="project" value="UniProtKB-UniRule"/>
</dbReference>
<feature type="binding site" evidence="6">
    <location>
        <begin position="68"/>
        <end position="69"/>
    </location>
    <ligand>
        <name>NAD(+)</name>
        <dbReference type="ChEBI" id="CHEBI:57540"/>
    </ligand>
</feature>
<dbReference type="PANTHER" id="PTHR20275">
    <property type="entry name" value="NAD KINASE"/>
    <property type="match status" value="1"/>
</dbReference>
<dbReference type="RefSeq" id="WP_050059544.1">
    <property type="nucleotide sequence ID" value="NZ_JACHEK010000005.1"/>
</dbReference>
<comment type="cofactor">
    <cofactor evidence="6">
        <name>a divalent metal cation</name>
        <dbReference type="ChEBI" id="CHEBI:60240"/>
    </cofactor>
</comment>
<comment type="caution">
    <text evidence="7">The sequence shown here is derived from an EMBL/GenBank/DDBJ whole genome shotgun (WGS) entry which is preliminary data.</text>
</comment>
<proteinExistence type="inferred from homology"/>
<dbReference type="InterPro" id="IPR017437">
    <property type="entry name" value="ATP-NAD_kinase_PpnK-typ_C"/>
</dbReference>
<feature type="binding site" evidence="6">
    <location>
        <position position="172"/>
    </location>
    <ligand>
        <name>NAD(+)</name>
        <dbReference type="ChEBI" id="CHEBI:57540"/>
    </ligand>
</feature>
<dbReference type="HAMAP" id="MF_00361">
    <property type="entry name" value="NAD_kinase"/>
    <property type="match status" value="1"/>
</dbReference>
<keyword evidence="1 6" id="KW-0808">Transferase</keyword>
<gene>
    <name evidence="6" type="primary">nadK</name>
    <name evidence="7" type="ORF">HNQ77_002864</name>
</gene>
<dbReference type="AlphaFoldDB" id="A0A841K2P4"/>
<evidence type="ECO:0000313" key="8">
    <source>
        <dbReference type="Proteomes" id="UP000538666"/>
    </source>
</evidence>
<accession>A0A841K2P4</accession>
<dbReference type="EC" id="2.7.1.23" evidence="6"/>
<keyword evidence="3 6" id="KW-0521">NADP</keyword>
<comment type="subcellular location">
    <subcellularLocation>
        <location evidence="6">Cytoplasm</location>
    </subcellularLocation>
</comment>
<comment type="catalytic activity">
    <reaction evidence="5 6">
        <text>NAD(+) + ATP = ADP + NADP(+) + H(+)</text>
        <dbReference type="Rhea" id="RHEA:18629"/>
        <dbReference type="ChEBI" id="CHEBI:15378"/>
        <dbReference type="ChEBI" id="CHEBI:30616"/>
        <dbReference type="ChEBI" id="CHEBI:57540"/>
        <dbReference type="ChEBI" id="CHEBI:58349"/>
        <dbReference type="ChEBI" id="CHEBI:456216"/>
        <dbReference type="EC" id="2.7.1.23"/>
    </reaction>
</comment>
<feature type="active site" description="Proton acceptor" evidence="6">
    <location>
        <position position="68"/>
    </location>
</feature>
<feature type="binding site" evidence="6">
    <location>
        <begin position="142"/>
        <end position="143"/>
    </location>
    <ligand>
        <name>NAD(+)</name>
        <dbReference type="ChEBI" id="CHEBI:57540"/>
    </ligand>
</feature>
<dbReference type="Gene3D" id="2.60.200.30">
    <property type="entry name" value="Probable inorganic polyphosphate/atp-NAD kinase, domain 2"/>
    <property type="match status" value="1"/>
</dbReference>
<dbReference type="InterPro" id="IPR017438">
    <property type="entry name" value="ATP-NAD_kinase_N"/>
</dbReference>
<keyword evidence="6" id="KW-0963">Cytoplasm</keyword>
<dbReference type="GO" id="GO:0006741">
    <property type="term" value="P:NADP+ biosynthetic process"/>
    <property type="evidence" value="ECO:0007669"/>
    <property type="project" value="UniProtKB-UniRule"/>
</dbReference>
<evidence type="ECO:0000256" key="3">
    <source>
        <dbReference type="ARBA" id="ARBA00022857"/>
    </source>
</evidence>